<keyword evidence="12" id="KW-1185">Reference proteome</keyword>
<keyword evidence="3 8" id="KW-0732">Signal</keyword>
<evidence type="ECO:0000256" key="7">
    <source>
        <dbReference type="ARBA" id="ARBA00023180"/>
    </source>
</evidence>
<evidence type="ECO:0000259" key="9">
    <source>
        <dbReference type="SMART" id="SM00645"/>
    </source>
</evidence>
<keyword evidence="4" id="KW-0378">Hydrolase</keyword>
<dbReference type="AlphaFoldDB" id="A0A2C9U628"/>
<evidence type="ECO:0000256" key="6">
    <source>
        <dbReference type="ARBA" id="ARBA00023157"/>
    </source>
</evidence>
<evidence type="ECO:0000256" key="2">
    <source>
        <dbReference type="ARBA" id="ARBA00022670"/>
    </source>
</evidence>
<dbReference type="InterPro" id="IPR025661">
    <property type="entry name" value="Pept_asp_AS"/>
</dbReference>
<dbReference type="GO" id="GO:0004197">
    <property type="term" value="F:cysteine-type endopeptidase activity"/>
    <property type="evidence" value="ECO:0000318"/>
    <property type="project" value="GO_Central"/>
</dbReference>
<dbReference type="PROSITE" id="PS00139">
    <property type="entry name" value="THIOL_PROTEASE_CYS"/>
    <property type="match status" value="1"/>
</dbReference>
<proteinExistence type="inferred from homology"/>
<dbReference type="FunFam" id="3.90.70.10:FF:000067">
    <property type="entry name" value="Senescence-specific cysteine protease"/>
    <property type="match status" value="1"/>
</dbReference>
<dbReference type="STRING" id="3983.A0A2C9U628"/>
<dbReference type="OMA" id="MYENYSS"/>
<evidence type="ECO:0000313" key="11">
    <source>
        <dbReference type="EMBL" id="OAY24931.1"/>
    </source>
</evidence>
<dbReference type="GO" id="GO:0005764">
    <property type="term" value="C:lysosome"/>
    <property type="evidence" value="ECO:0000318"/>
    <property type="project" value="GO_Central"/>
</dbReference>
<evidence type="ECO:0000256" key="5">
    <source>
        <dbReference type="ARBA" id="ARBA00022807"/>
    </source>
</evidence>
<keyword evidence="6" id="KW-1015">Disulfide bond</keyword>
<dbReference type="SMART" id="SM00645">
    <property type="entry name" value="Pept_C1"/>
    <property type="match status" value="1"/>
</dbReference>
<evidence type="ECO:0008006" key="13">
    <source>
        <dbReference type="Google" id="ProtNLM"/>
    </source>
</evidence>
<accession>A0A2C9U628</accession>
<dbReference type="EMBL" id="CM004403">
    <property type="protein sequence ID" value="OAY24931.1"/>
    <property type="molecule type" value="Genomic_DNA"/>
</dbReference>
<dbReference type="GO" id="GO:0051603">
    <property type="term" value="P:proteolysis involved in protein catabolic process"/>
    <property type="evidence" value="ECO:0000318"/>
    <property type="project" value="GO_Central"/>
</dbReference>
<dbReference type="PROSITE" id="PS00640">
    <property type="entry name" value="THIOL_PROTEASE_ASN"/>
    <property type="match status" value="1"/>
</dbReference>
<feature type="domain" description="Peptidase C1A papain C-terminal" evidence="9">
    <location>
        <begin position="127"/>
        <end position="336"/>
    </location>
</feature>
<evidence type="ECO:0000256" key="8">
    <source>
        <dbReference type="SAM" id="SignalP"/>
    </source>
</evidence>
<dbReference type="PANTHER" id="PTHR12411">
    <property type="entry name" value="CYSTEINE PROTEASE FAMILY C1-RELATED"/>
    <property type="match status" value="1"/>
</dbReference>
<comment type="caution">
    <text evidence="11">The sequence shown here is derived from an EMBL/GenBank/DDBJ whole genome shotgun (WGS) entry which is preliminary data.</text>
</comment>
<feature type="domain" description="Cathepsin propeptide inhibitor" evidence="10">
    <location>
        <begin position="39"/>
        <end position="97"/>
    </location>
</feature>
<dbReference type="SMART" id="SM00848">
    <property type="entry name" value="Inhibitor_I29"/>
    <property type="match status" value="1"/>
</dbReference>
<dbReference type="CDD" id="cd02248">
    <property type="entry name" value="Peptidase_C1A"/>
    <property type="match status" value="1"/>
</dbReference>
<dbReference type="SUPFAM" id="SSF54001">
    <property type="entry name" value="Cysteine proteinases"/>
    <property type="match status" value="1"/>
</dbReference>
<evidence type="ECO:0000313" key="12">
    <source>
        <dbReference type="Proteomes" id="UP000091857"/>
    </source>
</evidence>
<keyword evidence="7" id="KW-0325">Glycoprotein</keyword>
<dbReference type="Proteomes" id="UP000091857">
    <property type="component" value="Chromosome 17"/>
</dbReference>
<comment type="similarity">
    <text evidence="1">Belongs to the peptidase C1 family.</text>
</comment>
<feature type="signal peptide" evidence="8">
    <location>
        <begin position="1"/>
        <end position="21"/>
    </location>
</feature>
<keyword evidence="5" id="KW-0788">Thiol protease</keyword>
<dbReference type="InterPro" id="IPR000169">
    <property type="entry name" value="Pept_cys_AS"/>
</dbReference>
<evidence type="ECO:0000259" key="10">
    <source>
        <dbReference type="SMART" id="SM00848"/>
    </source>
</evidence>
<dbReference type="Gramene" id="Manes.17G055400.1.v8.1">
    <property type="protein sequence ID" value="Manes.17G055400.1.v8.1.CDS"/>
    <property type="gene ID" value="Manes.17G055400.v8.1"/>
</dbReference>
<dbReference type="InterPro" id="IPR038765">
    <property type="entry name" value="Papain-like_cys_pep_sf"/>
</dbReference>
<dbReference type="Pfam" id="PF08246">
    <property type="entry name" value="Inhibitor_I29"/>
    <property type="match status" value="1"/>
</dbReference>
<dbReference type="PRINTS" id="PR00705">
    <property type="entry name" value="PAPAIN"/>
</dbReference>
<dbReference type="InterPro" id="IPR025660">
    <property type="entry name" value="Pept_his_AS"/>
</dbReference>
<reference evidence="12" key="1">
    <citation type="journal article" date="2016" name="Nat. Biotechnol.">
        <title>Sequencing wild and cultivated cassava and related species reveals extensive interspecific hybridization and genetic diversity.</title>
        <authorList>
            <person name="Bredeson J.V."/>
            <person name="Lyons J.B."/>
            <person name="Prochnik S.E."/>
            <person name="Wu G.A."/>
            <person name="Ha C.M."/>
            <person name="Edsinger-Gonzales E."/>
            <person name="Grimwood J."/>
            <person name="Schmutz J."/>
            <person name="Rabbi I.Y."/>
            <person name="Egesi C."/>
            <person name="Nauluvula P."/>
            <person name="Lebot V."/>
            <person name="Ndunguru J."/>
            <person name="Mkamilo G."/>
            <person name="Bart R.S."/>
            <person name="Setter T.L."/>
            <person name="Gleadow R.M."/>
            <person name="Kulakow P."/>
            <person name="Ferguson M.E."/>
            <person name="Rounsley S."/>
            <person name="Rokhsar D.S."/>
        </authorList>
    </citation>
    <scope>NUCLEOTIDE SEQUENCE [LARGE SCALE GENOMIC DNA]</scope>
    <source>
        <strain evidence="12">cv. AM560-2</strain>
    </source>
</reference>
<dbReference type="InterPro" id="IPR013128">
    <property type="entry name" value="Peptidase_C1A"/>
</dbReference>
<feature type="chain" id="PRO_5018667955" description="Cysteine proteinase" evidence="8">
    <location>
        <begin position="22"/>
        <end position="338"/>
    </location>
</feature>
<sequence length="338" mass="37590">MALSLHAKVLFAVLMILGTRASQSMSRPIMDEEAIVQKHEKWMAHHGRNYQDNEEKERRFQIFKTNLEYIENFNNNATNKTYKLSLNVFADLTDEEFFATYAGFRVPSLPKTNKTTQFKYADQADEAPESIDWREKGVVTSVKDQHHCGCCWAFSAVGAVEGIIRDGVSLSAQQLVDCVSNNYGCNGGTMVNAFEYIIQNQGLASEENYPYTEMQGMCTESNSVAKITGYENVPSNNENALKLAVANQPVSVAIDAYGQSFKLYSGGVFNGDCGTQLTHAVTVVGYGVSSEDGSKYWLIKNSWGDYWGENGYMRLQRDVDAMEGLCGIAMQASYPTVN</sequence>
<dbReference type="PROSITE" id="PS00639">
    <property type="entry name" value="THIOL_PROTEASE_HIS"/>
    <property type="match status" value="1"/>
</dbReference>
<gene>
    <name evidence="11" type="ORF">MANES_17G055400v8</name>
</gene>
<keyword evidence="2" id="KW-0645">Protease</keyword>
<dbReference type="GO" id="GO:0005615">
    <property type="term" value="C:extracellular space"/>
    <property type="evidence" value="ECO:0000318"/>
    <property type="project" value="GO_Central"/>
</dbReference>
<evidence type="ECO:0000256" key="4">
    <source>
        <dbReference type="ARBA" id="ARBA00022801"/>
    </source>
</evidence>
<organism evidence="11 12">
    <name type="scientific">Manihot esculenta</name>
    <name type="common">Cassava</name>
    <name type="synonym">Jatropha manihot</name>
    <dbReference type="NCBI Taxonomy" id="3983"/>
    <lineage>
        <taxon>Eukaryota</taxon>
        <taxon>Viridiplantae</taxon>
        <taxon>Streptophyta</taxon>
        <taxon>Embryophyta</taxon>
        <taxon>Tracheophyta</taxon>
        <taxon>Spermatophyta</taxon>
        <taxon>Magnoliopsida</taxon>
        <taxon>eudicotyledons</taxon>
        <taxon>Gunneridae</taxon>
        <taxon>Pentapetalae</taxon>
        <taxon>rosids</taxon>
        <taxon>fabids</taxon>
        <taxon>Malpighiales</taxon>
        <taxon>Euphorbiaceae</taxon>
        <taxon>Crotonoideae</taxon>
        <taxon>Manihoteae</taxon>
        <taxon>Manihot</taxon>
    </lineage>
</organism>
<dbReference type="OrthoDB" id="10253408at2759"/>
<protein>
    <recommendedName>
        <fullName evidence="13">Cysteine proteinase</fullName>
    </recommendedName>
</protein>
<dbReference type="InterPro" id="IPR013201">
    <property type="entry name" value="Prot_inhib_I29"/>
</dbReference>
<dbReference type="InterPro" id="IPR000668">
    <property type="entry name" value="Peptidase_C1A_C"/>
</dbReference>
<evidence type="ECO:0000256" key="1">
    <source>
        <dbReference type="ARBA" id="ARBA00008455"/>
    </source>
</evidence>
<dbReference type="InterPro" id="IPR039417">
    <property type="entry name" value="Peptidase_C1A_papain-like"/>
</dbReference>
<evidence type="ECO:0000256" key="3">
    <source>
        <dbReference type="ARBA" id="ARBA00022729"/>
    </source>
</evidence>
<dbReference type="Gene3D" id="3.90.70.10">
    <property type="entry name" value="Cysteine proteinases"/>
    <property type="match status" value="1"/>
</dbReference>
<dbReference type="Pfam" id="PF00112">
    <property type="entry name" value="Peptidase_C1"/>
    <property type="match status" value="1"/>
</dbReference>
<name>A0A2C9U628_MANES</name>